<keyword evidence="3 7" id="KW-0812">Transmembrane</keyword>
<dbReference type="OrthoDB" id="5524280at2"/>
<evidence type="ECO:0000256" key="1">
    <source>
        <dbReference type="ARBA" id="ARBA00004651"/>
    </source>
</evidence>
<comment type="subcellular location">
    <subcellularLocation>
        <location evidence="1">Cell membrane</location>
        <topology evidence="1">Multi-pass membrane protein</topology>
    </subcellularLocation>
</comment>
<dbReference type="PANTHER" id="PTHR30572">
    <property type="entry name" value="MEMBRANE COMPONENT OF TRANSPORTER-RELATED"/>
    <property type="match status" value="1"/>
</dbReference>
<keyword evidence="4 7" id="KW-1133">Transmembrane helix</keyword>
<feature type="domain" description="MacB-like periplasmic core" evidence="9">
    <location>
        <begin position="431"/>
        <end position="661"/>
    </location>
</feature>
<dbReference type="InterPro" id="IPR003838">
    <property type="entry name" value="ABC3_permease_C"/>
</dbReference>
<feature type="domain" description="ABC3 transporter permease C-terminal" evidence="8">
    <location>
        <begin position="698"/>
        <end position="812"/>
    </location>
</feature>
<evidence type="ECO:0000256" key="6">
    <source>
        <dbReference type="ARBA" id="ARBA00038076"/>
    </source>
</evidence>
<dbReference type="InterPro" id="IPR050250">
    <property type="entry name" value="Macrolide_Exporter_MacB"/>
</dbReference>
<dbReference type="InterPro" id="IPR017800">
    <property type="entry name" value="ADOP"/>
</dbReference>
<evidence type="ECO:0000256" key="2">
    <source>
        <dbReference type="ARBA" id="ARBA00022475"/>
    </source>
</evidence>
<organism evidence="10 11">
    <name type="scientific">Nannocystis exedens</name>
    <dbReference type="NCBI Taxonomy" id="54"/>
    <lineage>
        <taxon>Bacteria</taxon>
        <taxon>Pseudomonadati</taxon>
        <taxon>Myxococcota</taxon>
        <taxon>Polyangia</taxon>
        <taxon>Nannocystales</taxon>
        <taxon>Nannocystaceae</taxon>
        <taxon>Nannocystis</taxon>
    </lineage>
</organism>
<evidence type="ECO:0000256" key="3">
    <source>
        <dbReference type="ARBA" id="ARBA00022692"/>
    </source>
</evidence>
<dbReference type="STRING" id="54.SAMN02745121_07881"/>
<evidence type="ECO:0000313" key="11">
    <source>
        <dbReference type="Proteomes" id="UP000199400"/>
    </source>
</evidence>
<dbReference type="AlphaFoldDB" id="A0A1I2HBN2"/>
<proteinExistence type="inferred from homology"/>
<evidence type="ECO:0000256" key="4">
    <source>
        <dbReference type="ARBA" id="ARBA00022989"/>
    </source>
</evidence>
<comment type="similarity">
    <text evidence="6">Belongs to the ABC-4 integral membrane protein family.</text>
</comment>
<feature type="transmembrane region" description="Helical" evidence="7">
    <location>
        <begin position="695"/>
        <end position="719"/>
    </location>
</feature>
<feature type="transmembrane region" description="Helical" evidence="7">
    <location>
        <begin position="275"/>
        <end position="298"/>
    </location>
</feature>
<dbReference type="NCBIfam" id="TIGR03434">
    <property type="entry name" value="ADOP"/>
    <property type="match status" value="1"/>
</dbReference>
<keyword evidence="5 7" id="KW-0472">Membrane</keyword>
<reference evidence="11" key="1">
    <citation type="submission" date="2016-10" db="EMBL/GenBank/DDBJ databases">
        <authorList>
            <person name="Varghese N."/>
            <person name="Submissions S."/>
        </authorList>
    </citation>
    <scope>NUCLEOTIDE SEQUENCE [LARGE SCALE GENOMIC DNA]</scope>
    <source>
        <strain evidence="11">ATCC 25963</strain>
    </source>
</reference>
<dbReference type="Pfam" id="PF12704">
    <property type="entry name" value="MacB_PCD"/>
    <property type="match status" value="2"/>
</dbReference>
<dbReference type="RefSeq" id="WP_096326227.1">
    <property type="nucleotide sequence ID" value="NZ_FOMX01000041.1"/>
</dbReference>
<gene>
    <name evidence="10" type="ORF">SAMN02745121_07881</name>
</gene>
<protein>
    <submittedName>
        <fullName evidence="10">Putative ABC transport system permease protein</fullName>
    </submittedName>
</protein>
<feature type="transmembrane region" description="Helical" evidence="7">
    <location>
        <begin position="330"/>
        <end position="353"/>
    </location>
</feature>
<feature type="transmembrane region" description="Helical" evidence="7">
    <location>
        <begin position="784"/>
        <end position="804"/>
    </location>
</feature>
<sequence>MRNLFRDVRLALRMLIKTPGYSLVSIVMLAFAIGACTAIFSAINLVLLRPLPYEEPDELVVVLEDRPGFERMAVSYQNFLDYRARNTTLAALATTGFHLMTMTGAGGEEAAEKLLIEMESHDYLAMLGVEPVLGRLFLPEEDLPHGPRSLLLSHAFWTRRFAADPAIVGRELTLDGRPWTVVGVLPPEHRAFFPFHAAIPIGTRADESLFTDREVRTQSFTVGRMKPDTTLAQVQADFDAIGEGLRRDYPEQVGASRPQVVPFQQELARDYRTTLLLLVGAVGCVLLIAAANVANLTLERAMARRRELSIRAALGADRSRLVGQLLVESVLLALVAGGLGMLVAVWGVGLIRASMPFDFIFALNGTVEIDRQVLAFTLAVALGTGILFGVAPALFASREPLAQVLKDADHHASAGSQHLRARDLLVVVEVALALVLTIGAVLATRSLSAVQQSDPGFDPDDVVAAMVSLPADRYETAADIQQFWTELQRRVAAIPGIVGVSLSSGLPGYIGSAYEPFYPLGASRTPDQALMATIQHVDVGFLELVKIPLLAGRTFGPQDTIGPAVVVIDEQLADKLFPGQNPVGKHLQDRLSKQPSVEIVGVVGHIKQEGLDTPERTPYQVYYSYQQLSLEAYQAQGFGITMYLLARGASDPQPLAPQIREAAAAIDAHDPTLGIERLAAGLERSLKPRQLAVKMLTMFAGAALLLAAIGLYAVMANAVAQRTRELGVRMALGAQPGAVVALVVRQGMTLVVVGLLVGAVAALASTRLMTRLLTEEVAAADPRTYSAVALVLAIVGLLATFIPARRAARIDPMVALRHE</sequence>
<name>A0A1I2HBN2_9BACT</name>
<evidence type="ECO:0000256" key="5">
    <source>
        <dbReference type="ARBA" id="ARBA00023136"/>
    </source>
</evidence>
<evidence type="ECO:0000259" key="9">
    <source>
        <dbReference type="Pfam" id="PF12704"/>
    </source>
</evidence>
<keyword evidence="11" id="KW-1185">Reference proteome</keyword>
<feature type="transmembrane region" description="Helical" evidence="7">
    <location>
        <begin position="739"/>
        <end position="764"/>
    </location>
</feature>
<dbReference type="EMBL" id="FOMX01000041">
    <property type="protein sequence ID" value="SFF27655.1"/>
    <property type="molecule type" value="Genomic_DNA"/>
</dbReference>
<feature type="domain" description="ABC3 transporter permease C-terminal" evidence="8">
    <location>
        <begin position="282"/>
        <end position="399"/>
    </location>
</feature>
<dbReference type="PANTHER" id="PTHR30572:SF4">
    <property type="entry name" value="ABC TRANSPORTER PERMEASE YTRF"/>
    <property type="match status" value="1"/>
</dbReference>
<feature type="transmembrane region" description="Helical" evidence="7">
    <location>
        <begin position="373"/>
        <end position="396"/>
    </location>
</feature>
<keyword evidence="2" id="KW-1003">Cell membrane</keyword>
<evidence type="ECO:0000313" key="10">
    <source>
        <dbReference type="EMBL" id="SFF27655.1"/>
    </source>
</evidence>
<dbReference type="InterPro" id="IPR025857">
    <property type="entry name" value="MacB_PCD"/>
</dbReference>
<feature type="transmembrane region" description="Helical" evidence="7">
    <location>
        <begin position="424"/>
        <end position="443"/>
    </location>
</feature>
<dbReference type="GO" id="GO:0022857">
    <property type="term" value="F:transmembrane transporter activity"/>
    <property type="evidence" value="ECO:0007669"/>
    <property type="project" value="TreeGrafter"/>
</dbReference>
<evidence type="ECO:0000259" key="8">
    <source>
        <dbReference type="Pfam" id="PF02687"/>
    </source>
</evidence>
<feature type="domain" description="MacB-like periplasmic core" evidence="9">
    <location>
        <begin position="22"/>
        <end position="240"/>
    </location>
</feature>
<dbReference type="Pfam" id="PF02687">
    <property type="entry name" value="FtsX"/>
    <property type="match status" value="2"/>
</dbReference>
<accession>A0A1I2HBN2</accession>
<dbReference type="Proteomes" id="UP000199400">
    <property type="component" value="Unassembled WGS sequence"/>
</dbReference>
<evidence type="ECO:0000256" key="7">
    <source>
        <dbReference type="SAM" id="Phobius"/>
    </source>
</evidence>
<feature type="transmembrane region" description="Helical" evidence="7">
    <location>
        <begin position="21"/>
        <end position="47"/>
    </location>
</feature>
<dbReference type="GO" id="GO:0005886">
    <property type="term" value="C:plasma membrane"/>
    <property type="evidence" value="ECO:0007669"/>
    <property type="project" value="UniProtKB-SubCell"/>
</dbReference>